<protein>
    <submittedName>
        <fullName evidence="1">Uncharacterized protein</fullName>
    </submittedName>
</protein>
<dbReference type="EnsemblMetazoa" id="XM_050655454.1">
    <property type="protein sequence ID" value="XP_050511411.1"/>
    <property type="gene ID" value="LOC126887736"/>
</dbReference>
<accession>A0ABM5KMI1</accession>
<keyword evidence="2" id="KW-1185">Reference proteome</keyword>
<reference evidence="1" key="1">
    <citation type="submission" date="2025-05" db="UniProtKB">
        <authorList>
            <consortium name="EnsemblMetazoa"/>
        </authorList>
    </citation>
    <scope>IDENTIFICATION</scope>
</reference>
<sequence length="184" mass="21824">MFKNNKDRTWVEFGNKLTGKFGENQKLFYNTLKSMRKPKPNTLKNVKDKNGNILTEENEIMERWREYFEELLEVEQVEGNKIEQNKNQHIPQEQQEQIGNITQKELTNAINKIKMGKAPGHDDITAEMLKYMNEERQLELLKIMNMMRKREKKVPLDWQMGIITPLYKKGDNKECSNYRGITLG</sequence>
<dbReference type="Proteomes" id="UP001652700">
    <property type="component" value="Unplaced"/>
</dbReference>
<evidence type="ECO:0000313" key="1">
    <source>
        <dbReference type="EnsemblMetazoa" id="XP_050511411.1"/>
    </source>
</evidence>
<organism evidence="1 2">
    <name type="scientific">Diabrotica virgifera virgifera</name>
    <name type="common">western corn rootworm</name>
    <dbReference type="NCBI Taxonomy" id="50390"/>
    <lineage>
        <taxon>Eukaryota</taxon>
        <taxon>Metazoa</taxon>
        <taxon>Ecdysozoa</taxon>
        <taxon>Arthropoda</taxon>
        <taxon>Hexapoda</taxon>
        <taxon>Insecta</taxon>
        <taxon>Pterygota</taxon>
        <taxon>Neoptera</taxon>
        <taxon>Endopterygota</taxon>
        <taxon>Coleoptera</taxon>
        <taxon>Polyphaga</taxon>
        <taxon>Cucujiformia</taxon>
        <taxon>Chrysomeloidea</taxon>
        <taxon>Chrysomelidae</taxon>
        <taxon>Galerucinae</taxon>
        <taxon>Diabroticina</taxon>
        <taxon>Diabroticites</taxon>
        <taxon>Diabrotica</taxon>
    </lineage>
</organism>
<dbReference type="GeneID" id="126887736"/>
<dbReference type="RefSeq" id="XP_050511411.1">
    <property type="nucleotide sequence ID" value="XM_050655454.1"/>
</dbReference>
<proteinExistence type="predicted"/>
<name>A0ABM5KMI1_DIAVI</name>
<evidence type="ECO:0000313" key="2">
    <source>
        <dbReference type="Proteomes" id="UP001652700"/>
    </source>
</evidence>
<dbReference type="PANTHER" id="PTHR19446">
    <property type="entry name" value="REVERSE TRANSCRIPTASES"/>
    <property type="match status" value="1"/>
</dbReference>